<keyword evidence="1" id="KW-0902">Two-component regulatory system</keyword>
<comment type="caution">
    <text evidence="5">The sequence shown here is derived from an EMBL/GenBank/DDBJ whole genome shotgun (WGS) entry which is preliminary data.</text>
</comment>
<dbReference type="RefSeq" id="WP_284319709.1">
    <property type="nucleotide sequence ID" value="NZ_BSOB01000008.1"/>
</dbReference>
<keyword evidence="2" id="KW-0597">Phosphoprotein</keyword>
<dbReference type="GO" id="GO:0003677">
    <property type="term" value="F:DNA binding"/>
    <property type="evidence" value="ECO:0007669"/>
    <property type="project" value="UniProtKB-KW"/>
</dbReference>
<protein>
    <submittedName>
        <fullName evidence="5">DNA-binding response regulator</fullName>
    </submittedName>
</protein>
<dbReference type="SUPFAM" id="SSF52172">
    <property type="entry name" value="CheY-like"/>
    <property type="match status" value="1"/>
</dbReference>
<dbReference type="PANTHER" id="PTHR37299:SF1">
    <property type="entry name" value="STAGE 0 SPORULATION PROTEIN A HOMOLOG"/>
    <property type="match status" value="1"/>
</dbReference>
<dbReference type="EMBL" id="BSOB01000008">
    <property type="protein sequence ID" value="GLQ91955.1"/>
    <property type="molecule type" value="Genomic_DNA"/>
</dbReference>
<evidence type="ECO:0000256" key="2">
    <source>
        <dbReference type="PROSITE-ProRule" id="PRU00169"/>
    </source>
</evidence>
<keyword evidence="5" id="KW-0238">DNA-binding</keyword>
<reference evidence="6" key="1">
    <citation type="journal article" date="2019" name="Int. J. Syst. Evol. Microbiol.">
        <title>The Global Catalogue of Microorganisms (GCM) 10K type strain sequencing project: providing services to taxonomists for standard genome sequencing and annotation.</title>
        <authorList>
            <consortium name="The Broad Institute Genomics Platform"/>
            <consortium name="The Broad Institute Genome Sequencing Center for Infectious Disease"/>
            <person name="Wu L."/>
            <person name="Ma J."/>
        </authorList>
    </citation>
    <scope>NUCLEOTIDE SEQUENCE [LARGE SCALE GENOMIC DNA]</scope>
    <source>
        <strain evidence="6">NBRC 111980</strain>
    </source>
</reference>
<keyword evidence="6" id="KW-1185">Reference proteome</keyword>
<dbReference type="SMART" id="SM00448">
    <property type="entry name" value="REC"/>
    <property type="match status" value="1"/>
</dbReference>
<feature type="domain" description="Response regulatory" evidence="3">
    <location>
        <begin position="11"/>
        <end position="124"/>
    </location>
</feature>
<dbReference type="Pfam" id="PF04397">
    <property type="entry name" value="LytTR"/>
    <property type="match status" value="1"/>
</dbReference>
<dbReference type="PROSITE" id="PS50930">
    <property type="entry name" value="HTH_LYTTR"/>
    <property type="match status" value="1"/>
</dbReference>
<dbReference type="Gene3D" id="3.40.50.2300">
    <property type="match status" value="1"/>
</dbReference>
<dbReference type="Proteomes" id="UP001156670">
    <property type="component" value="Unassembled WGS sequence"/>
</dbReference>
<accession>A0ABQ5XJT4</accession>
<feature type="modified residue" description="4-aspartylphosphate" evidence="2">
    <location>
        <position position="62"/>
    </location>
</feature>
<feature type="domain" description="HTH LytTR-type" evidence="4">
    <location>
        <begin position="140"/>
        <end position="244"/>
    </location>
</feature>
<dbReference type="PROSITE" id="PS50110">
    <property type="entry name" value="RESPONSE_REGULATORY"/>
    <property type="match status" value="1"/>
</dbReference>
<name>A0ABQ5XJT4_9GAMM</name>
<evidence type="ECO:0000259" key="4">
    <source>
        <dbReference type="PROSITE" id="PS50930"/>
    </source>
</evidence>
<gene>
    <name evidence="5" type="ORF">GCM10007901_09060</name>
</gene>
<sequence>MGTVAPSERLRVLVVDDEPLARSNLVALLRPRPDVELIGECDSGMQALTMIRSDRPDVVFLDVQMPECDGFDVLELLGAELPPAIVFVTAYDGHALRAFEVGALDYLLKPFDDARFERALDRARERWRQRADQPPRSDRLVVRSVGQVLFVDTATIDWIEADDYYACLHIGSRTHLLRRSLNDLERDLNPAVFCRIHRSTIVRLAQVEALETDAEGEYEVVLRTGVKLRVSRRYRRGLLERLCL</sequence>
<dbReference type="InterPro" id="IPR007492">
    <property type="entry name" value="LytTR_DNA-bd_dom"/>
</dbReference>
<dbReference type="InterPro" id="IPR001789">
    <property type="entry name" value="Sig_transdc_resp-reg_receiver"/>
</dbReference>
<evidence type="ECO:0000259" key="3">
    <source>
        <dbReference type="PROSITE" id="PS50110"/>
    </source>
</evidence>
<dbReference type="Gene3D" id="2.40.50.1020">
    <property type="entry name" value="LytTr DNA-binding domain"/>
    <property type="match status" value="1"/>
</dbReference>
<proteinExistence type="predicted"/>
<organism evidence="5 6">
    <name type="scientific">Dyella acidisoli</name>
    <dbReference type="NCBI Taxonomy" id="1867834"/>
    <lineage>
        <taxon>Bacteria</taxon>
        <taxon>Pseudomonadati</taxon>
        <taxon>Pseudomonadota</taxon>
        <taxon>Gammaproteobacteria</taxon>
        <taxon>Lysobacterales</taxon>
        <taxon>Rhodanobacteraceae</taxon>
        <taxon>Dyella</taxon>
    </lineage>
</organism>
<dbReference type="PANTHER" id="PTHR37299">
    <property type="entry name" value="TRANSCRIPTIONAL REGULATOR-RELATED"/>
    <property type="match status" value="1"/>
</dbReference>
<dbReference type="InterPro" id="IPR046947">
    <property type="entry name" value="LytR-like"/>
</dbReference>
<dbReference type="SMART" id="SM00850">
    <property type="entry name" value="LytTR"/>
    <property type="match status" value="1"/>
</dbReference>
<evidence type="ECO:0000313" key="5">
    <source>
        <dbReference type="EMBL" id="GLQ91955.1"/>
    </source>
</evidence>
<dbReference type="Pfam" id="PF00072">
    <property type="entry name" value="Response_reg"/>
    <property type="match status" value="1"/>
</dbReference>
<evidence type="ECO:0000313" key="6">
    <source>
        <dbReference type="Proteomes" id="UP001156670"/>
    </source>
</evidence>
<dbReference type="InterPro" id="IPR011006">
    <property type="entry name" value="CheY-like_superfamily"/>
</dbReference>
<evidence type="ECO:0000256" key="1">
    <source>
        <dbReference type="ARBA" id="ARBA00023012"/>
    </source>
</evidence>